<dbReference type="AlphaFoldDB" id="A0AAW1PIV3"/>
<evidence type="ECO:0000256" key="1">
    <source>
        <dbReference type="SAM" id="MobiDB-lite"/>
    </source>
</evidence>
<name>A0AAW1PIV3_9CHLO</name>
<protein>
    <recommendedName>
        <fullName evidence="3">Protein kinase domain-containing protein</fullName>
    </recommendedName>
</protein>
<feature type="signal peptide" evidence="2">
    <location>
        <begin position="1"/>
        <end position="21"/>
    </location>
</feature>
<feature type="chain" id="PRO_5043901080" description="Protein kinase domain-containing protein" evidence="2">
    <location>
        <begin position="22"/>
        <end position="516"/>
    </location>
</feature>
<dbReference type="GO" id="GO:0005524">
    <property type="term" value="F:ATP binding"/>
    <property type="evidence" value="ECO:0007669"/>
    <property type="project" value="InterPro"/>
</dbReference>
<keyword evidence="5" id="KW-1185">Reference proteome</keyword>
<sequence length="516" mass="55048">MGLTAIWNTVAQLMPFSLPWAVSPPVSCPREPIAPHKATSQDEAAVQKERDPSRTAGGDCETGLYSGPETINGDKNKKQSYKAGKSRHREISYLTVKSQNLAEASTSIAASMDPPLVFVDLGFTIVPAGDPLIEALERARERKAQKELQKKVRFSLFRRTAPAKPQGNTQTAPDERPSIEDCNKMLFSPEADQGKSSGVPDQCPPSSVSIEGAMAAVPGAAPVMDPIPQGTPGTIIESTMRPQALPELAQVYNVAYSDKYDGHTRYAMAKMAGRVKGCAAIGREMGALIECQHENVIPVLQGMSHSSMTQIDPSMPAMCAGIWMPLPEGGSAADVLSAAKGHGLLAAGSIASIVRPVASALTHMHGLGWVHGRVALQSVLLSTAPDVAYGPCAPIVNGPVWISSFSSAKEVGAEPEAEWGVESERHKDVADLGRVLLSLLFMKEAEEGATFPKMAVAFASAPETRAYYKAAKAHPTSQWKRLGDLARQMLAPNARHRPGMAEVVDIIDNIMTVEVC</sequence>
<gene>
    <name evidence="4" type="ORF">WJX73_000163</name>
</gene>
<dbReference type="GO" id="GO:0004672">
    <property type="term" value="F:protein kinase activity"/>
    <property type="evidence" value="ECO:0007669"/>
    <property type="project" value="InterPro"/>
</dbReference>
<keyword evidence="2" id="KW-0732">Signal</keyword>
<evidence type="ECO:0000313" key="5">
    <source>
        <dbReference type="Proteomes" id="UP001465755"/>
    </source>
</evidence>
<dbReference type="InterPro" id="IPR000719">
    <property type="entry name" value="Prot_kinase_dom"/>
</dbReference>
<dbReference type="SUPFAM" id="SSF56112">
    <property type="entry name" value="Protein kinase-like (PK-like)"/>
    <property type="match status" value="1"/>
</dbReference>
<reference evidence="4 5" key="1">
    <citation type="journal article" date="2024" name="Nat. Commun.">
        <title>Phylogenomics reveals the evolutionary origins of lichenization in chlorophyte algae.</title>
        <authorList>
            <person name="Puginier C."/>
            <person name="Libourel C."/>
            <person name="Otte J."/>
            <person name="Skaloud P."/>
            <person name="Haon M."/>
            <person name="Grisel S."/>
            <person name="Petersen M."/>
            <person name="Berrin J.G."/>
            <person name="Delaux P.M."/>
            <person name="Dal Grande F."/>
            <person name="Keller J."/>
        </authorList>
    </citation>
    <scope>NUCLEOTIDE SEQUENCE [LARGE SCALE GENOMIC DNA]</scope>
    <source>
        <strain evidence="4 5">SAG 2036</strain>
    </source>
</reference>
<dbReference type="EMBL" id="JALJOQ010000004">
    <property type="protein sequence ID" value="KAK9813461.1"/>
    <property type="molecule type" value="Genomic_DNA"/>
</dbReference>
<feature type="region of interest" description="Disordered" evidence="1">
    <location>
        <begin position="31"/>
        <end position="84"/>
    </location>
</feature>
<dbReference type="Gene3D" id="1.10.510.10">
    <property type="entry name" value="Transferase(Phosphotransferase) domain 1"/>
    <property type="match status" value="1"/>
</dbReference>
<dbReference type="InterPro" id="IPR011009">
    <property type="entry name" value="Kinase-like_dom_sf"/>
</dbReference>
<evidence type="ECO:0000313" key="4">
    <source>
        <dbReference type="EMBL" id="KAK9813461.1"/>
    </source>
</evidence>
<accession>A0AAW1PIV3</accession>
<feature type="domain" description="Protein kinase" evidence="3">
    <location>
        <begin position="221"/>
        <end position="511"/>
    </location>
</feature>
<organism evidence="4 5">
    <name type="scientific">Symbiochloris irregularis</name>
    <dbReference type="NCBI Taxonomy" id="706552"/>
    <lineage>
        <taxon>Eukaryota</taxon>
        <taxon>Viridiplantae</taxon>
        <taxon>Chlorophyta</taxon>
        <taxon>core chlorophytes</taxon>
        <taxon>Trebouxiophyceae</taxon>
        <taxon>Trebouxiales</taxon>
        <taxon>Trebouxiaceae</taxon>
        <taxon>Symbiochloris</taxon>
    </lineage>
</organism>
<dbReference type="Proteomes" id="UP001465755">
    <property type="component" value="Unassembled WGS sequence"/>
</dbReference>
<evidence type="ECO:0000259" key="3">
    <source>
        <dbReference type="PROSITE" id="PS50011"/>
    </source>
</evidence>
<feature type="region of interest" description="Disordered" evidence="1">
    <location>
        <begin position="156"/>
        <end position="208"/>
    </location>
</feature>
<comment type="caution">
    <text evidence="4">The sequence shown here is derived from an EMBL/GenBank/DDBJ whole genome shotgun (WGS) entry which is preliminary data.</text>
</comment>
<dbReference type="PROSITE" id="PS50011">
    <property type="entry name" value="PROTEIN_KINASE_DOM"/>
    <property type="match status" value="1"/>
</dbReference>
<proteinExistence type="predicted"/>
<evidence type="ECO:0000256" key="2">
    <source>
        <dbReference type="SAM" id="SignalP"/>
    </source>
</evidence>
<feature type="compositionally biased region" description="Basic and acidic residues" evidence="1">
    <location>
        <begin position="173"/>
        <end position="183"/>
    </location>
</feature>